<dbReference type="AlphaFoldDB" id="A0A378ATG1"/>
<keyword evidence="2" id="KW-0255">Endonuclease</keyword>
<name>A0A378ATG1_KLEPN</name>
<gene>
    <name evidence="2" type="ORF">NCTC5053_02939</name>
</gene>
<dbReference type="Pfam" id="PF01844">
    <property type="entry name" value="HNH"/>
    <property type="match status" value="1"/>
</dbReference>
<dbReference type="EMBL" id="UGMN01000004">
    <property type="protein sequence ID" value="STV20980.1"/>
    <property type="molecule type" value="Genomic_DNA"/>
</dbReference>
<dbReference type="Proteomes" id="UP000254387">
    <property type="component" value="Unassembled WGS sequence"/>
</dbReference>
<evidence type="ECO:0000313" key="3">
    <source>
        <dbReference type="Proteomes" id="UP000254387"/>
    </source>
</evidence>
<dbReference type="InterPro" id="IPR003615">
    <property type="entry name" value="HNH_nuc"/>
</dbReference>
<dbReference type="Gene3D" id="1.10.30.50">
    <property type="match status" value="1"/>
</dbReference>
<feature type="domain" description="HNH" evidence="1">
    <location>
        <begin position="13"/>
        <end position="49"/>
    </location>
</feature>
<proteinExistence type="predicted"/>
<accession>A0A378ATG1</accession>
<reference evidence="2 3" key="1">
    <citation type="submission" date="2018-06" db="EMBL/GenBank/DDBJ databases">
        <authorList>
            <consortium name="Pathogen Informatics"/>
            <person name="Doyle S."/>
        </authorList>
    </citation>
    <scope>NUCLEOTIDE SEQUENCE [LARGE SCALE GENOMIC DNA]</scope>
    <source>
        <strain evidence="2 3">NCTC5053</strain>
    </source>
</reference>
<dbReference type="InterPro" id="IPR002711">
    <property type="entry name" value="HNH"/>
</dbReference>
<organism evidence="2 3">
    <name type="scientific">Klebsiella pneumoniae</name>
    <dbReference type="NCBI Taxonomy" id="573"/>
    <lineage>
        <taxon>Bacteria</taxon>
        <taxon>Pseudomonadati</taxon>
        <taxon>Pseudomonadota</taxon>
        <taxon>Gammaproteobacteria</taxon>
        <taxon>Enterobacterales</taxon>
        <taxon>Enterobacteriaceae</taxon>
        <taxon>Klebsiella/Raoultella group</taxon>
        <taxon>Klebsiella</taxon>
        <taxon>Klebsiella pneumoniae complex</taxon>
    </lineage>
</organism>
<keyword evidence="2" id="KW-0378">Hydrolase</keyword>
<protein>
    <submittedName>
        <fullName evidence="2">HNH endonuclease</fullName>
    </submittedName>
</protein>
<sequence length="55" mass="6263">MLRIGRGASDGMVMHVDHIKPRSLYPHLALDIANLQIMCNECNVSKGNRDEVEWQ</sequence>
<dbReference type="CDD" id="cd00085">
    <property type="entry name" value="HNHc"/>
    <property type="match status" value="1"/>
</dbReference>
<evidence type="ECO:0000259" key="1">
    <source>
        <dbReference type="Pfam" id="PF01844"/>
    </source>
</evidence>
<keyword evidence="2" id="KW-0540">Nuclease</keyword>
<dbReference type="GO" id="GO:0003676">
    <property type="term" value="F:nucleic acid binding"/>
    <property type="evidence" value="ECO:0007669"/>
    <property type="project" value="InterPro"/>
</dbReference>
<dbReference type="GO" id="GO:0008270">
    <property type="term" value="F:zinc ion binding"/>
    <property type="evidence" value="ECO:0007669"/>
    <property type="project" value="InterPro"/>
</dbReference>
<evidence type="ECO:0000313" key="2">
    <source>
        <dbReference type="EMBL" id="STV20980.1"/>
    </source>
</evidence>
<dbReference type="GO" id="GO:0004519">
    <property type="term" value="F:endonuclease activity"/>
    <property type="evidence" value="ECO:0007669"/>
    <property type="project" value="UniProtKB-KW"/>
</dbReference>